<evidence type="ECO:0000313" key="6">
    <source>
        <dbReference type="Proteomes" id="UP000193355"/>
    </source>
</evidence>
<evidence type="ECO:0000259" key="4">
    <source>
        <dbReference type="PROSITE" id="PS50111"/>
    </source>
</evidence>
<gene>
    <name evidence="5" type="ORF">SAMN06275492_11818</name>
</gene>
<dbReference type="Gene3D" id="1.10.287.950">
    <property type="entry name" value="Methyl-accepting chemotaxis protein"/>
    <property type="match status" value="1"/>
</dbReference>
<dbReference type="InterPro" id="IPR004089">
    <property type="entry name" value="MCPsignal_dom"/>
</dbReference>
<evidence type="ECO:0000256" key="2">
    <source>
        <dbReference type="PROSITE-ProRule" id="PRU00284"/>
    </source>
</evidence>
<dbReference type="OrthoDB" id="9816519at2"/>
<dbReference type="AlphaFoldDB" id="A0A1X7JY81"/>
<organism evidence="5 6">
    <name type="scientific">Dethiosulfovibrio salsuginis</name>
    <dbReference type="NCBI Taxonomy" id="561720"/>
    <lineage>
        <taxon>Bacteria</taxon>
        <taxon>Thermotogati</taxon>
        <taxon>Synergistota</taxon>
        <taxon>Synergistia</taxon>
        <taxon>Synergistales</taxon>
        <taxon>Dethiosulfovibrionaceae</taxon>
        <taxon>Dethiosulfovibrio</taxon>
    </lineage>
</organism>
<dbReference type="SUPFAM" id="SSF58104">
    <property type="entry name" value="Methyl-accepting chemotaxis protein (MCP) signaling domain"/>
    <property type="match status" value="1"/>
</dbReference>
<feature type="domain" description="Methyl-accepting transducer" evidence="4">
    <location>
        <begin position="58"/>
        <end position="259"/>
    </location>
</feature>
<dbReference type="RefSeq" id="WP_085544788.1">
    <property type="nucleotide sequence ID" value="NZ_FXBB01000018.1"/>
</dbReference>
<protein>
    <submittedName>
        <fullName evidence="5">Methyl-accepting chemotaxis protein (MCP) signalling domain-containing protein</fullName>
    </submittedName>
</protein>
<accession>A0A1X7JY81</accession>
<dbReference type="GO" id="GO:0007165">
    <property type="term" value="P:signal transduction"/>
    <property type="evidence" value="ECO:0007669"/>
    <property type="project" value="UniProtKB-KW"/>
</dbReference>
<name>A0A1X7JY81_9BACT</name>
<evidence type="ECO:0000256" key="1">
    <source>
        <dbReference type="ARBA" id="ARBA00023224"/>
    </source>
</evidence>
<keyword evidence="3" id="KW-0175">Coiled coil</keyword>
<dbReference type="GO" id="GO:0016020">
    <property type="term" value="C:membrane"/>
    <property type="evidence" value="ECO:0007669"/>
    <property type="project" value="InterPro"/>
</dbReference>
<dbReference type="EMBL" id="FXBB01000018">
    <property type="protein sequence ID" value="SMG33247.1"/>
    <property type="molecule type" value="Genomic_DNA"/>
</dbReference>
<dbReference type="SMART" id="SM00283">
    <property type="entry name" value="MA"/>
    <property type="match status" value="1"/>
</dbReference>
<keyword evidence="1 2" id="KW-0807">Transducer</keyword>
<dbReference type="Proteomes" id="UP000193355">
    <property type="component" value="Unassembled WGS sequence"/>
</dbReference>
<dbReference type="PANTHER" id="PTHR32089">
    <property type="entry name" value="METHYL-ACCEPTING CHEMOTAXIS PROTEIN MCPB"/>
    <property type="match status" value="1"/>
</dbReference>
<dbReference type="STRING" id="561720.SAMN06275492_11818"/>
<keyword evidence="6" id="KW-1185">Reference proteome</keyword>
<proteinExistence type="predicted"/>
<dbReference type="PANTHER" id="PTHR32089:SF112">
    <property type="entry name" value="LYSOZYME-LIKE PROTEIN-RELATED"/>
    <property type="match status" value="1"/>
</dbReference>
<feature type="coiled-coil region" evidence="3">
    <location>
        <begin position="69"/>
        <end position="103"/>
    </location>
</feature>
<evidence type="ECO:0000256" key="3">
    <source>
        <dbReference type="SAM" id="Coils"/>
    </source>
</evidence>
<dbReference type="PROSITE" id="PS50111">
    <property type="entry name" value="CHEMOTAXIS_TRANSDUC_2"/>
    <property type="match status" value="1"/>
</dbReference>
<reference evidence="6" key="1">
    <citation type="submission" date="2017-04" db="EMBL/GenBank/DDBJ databases">
        <authorList>
            <person name="Varghese N."/>
            <person name="Submissions S."/>
        </authorList>
    </citation>
    <scope>NUCLEOTIDE SEQUENCE [LARGE SCALE GENOMIC DNA]</scope>
    <source>
        <strain evidence="6">USBA 82</strain>
    </source>
</reference>
<evidence type="ECO:0000313" key="5">
    <source>
        <dbReference type="EMBL" id="SMG33247.1"/>
    </source>
</evidence>
<sequence>MDNRERELISRLSSAYFGSVLMNSFMDQLDEALVRRVTSVQEELSEISCDFQELDSMLSGTVKEFQVSSDHARENVQAIGRMNQELEEELQRSGTDIENMSSDVEKTVDTTYETLNGFLEVEKISAEITRIAKQTNLLALNASIEAARAGEHGRGFSVVASEVQKLSVQSKDASDKITARVSEISLSVKEAMDNVKRVSDMFGVVRNSLSSFMAFLEENRAFMDDMTKLLDESGGKMDEGSKGIAHSVGVMKEAIDRFEAMASIISSIVRAQKNLQDIRL</sequence>
<dbReference type="Pfam" id="PF00015">
    <property type="entry name" value="MCPsignal"/>
    <property type="match status" value="1"/>
</dbReference>